<keyword evidence="9" id="KW-0378">Hydrolase</keyword>
<keyword evidence="6" id="KW-0963">Cytoplasm</keyword>
<feature type="domain" description="DDE Tnp4" evidence="13">
    <location>
        <begin position="159"/>
        <end position="309"/>
    </location>
</feature>
<comment type="similarity">
    <text evidence="4">Belongs to the HARBI1 family.</text>
</comment>
<dbReference type="InterPro" id="IPR027806">
    <property type="entry name" value="HARBI1_dom"/>
</dbReference>
<evidence type="ECO:0000256" key="11">
    <source>
        <dbReference type="ARBA" id="ARBA00030126"/>
    </source>
</evidence>
<evidence type="ECO:0000256" key="1">
    <source>
        <dbReference type="ARBA" id="ARBA00001968"/>
    </source>
</evidence>
<comment type="cofactor">
    <cofactor evidence="1">
        <name>a divalent metal cation</name>
        <dbReference type="ChEBI" id="CHEBI:60240"/>
    </cofactor>
</comment>
<dbReference type="PRINTS" id="PR02086">
    <property type="entry name" value="PUTNUCHARBI1"/>
</dbReference>
<dbReference type="InterPro" id="IPR045249">
    <property type="entry name" value="HARBI1-like"/>
</dbReference>
<evidence type="ECO:0000256" key="12">
    <source>
        <dbReference type="ARBA" id="ARBA00045850"/>
    </source>
</evidence>
<protein>
    <recommendedName>
        <fullName evidence="5">Putative nuclease HARBI1</fullName>
    </recommendedName>
    <alternativeName>
        <fullName evidence="11">Harbinger transposase-derived nuclease</fullName>
    </alternativeName>
</protein>
<keyword evidence="8" id="KW-0479">Metal-binding</keyword>
<dbReference type="InterPro" id="IPR026103">
    <property type="entry name" value="HARBI1_animal"/>
</dbReference>
<evidence type="ECO:0000313" key="14">
    <source>
        <dbReference type="EMBL" id="KAF0713024.1"/>
    </source>
</evidence>
<keyword evidence="15" id="KW-1185">Reference proteome</keyword>
<dbReference type="GO" id="GO:0005634">
    <property type="term" value="C:nucleus"/>
    <property type="evidence" value="ECO:0007669"/>
    <property type="project" value="UniProtKB-SubCell"/>
</dbReference>
<dbReference type="GO" id="GO:0004518">
    <property type="term" value="F:nuclease activity"/>
    <property type="evidence" value="ECO:0007669"/>
    <property type="project" value="UniProtKB-KW"/>
</dbReference>
<evidence type="ECO:0000256" key="8">
    <source>
        <dbReference type="ARBA" id="ARBA00022723"/>
    </source>
</evidence>
<evidence type="ECO:0000256" key="10">
    <source>
        <dbReference type="ARBA" id="ARBA00023242"/>
    </source>
</evidence>
<evidence type="ECO:0000313" key="15">
    <source>
        <dbReference type="Proteomes" id="UP000478052"/>
    </source>
</evidence>
<evidence type="ECO:0000256" key="2">
    <source>
        <dbReference type="ARBA" id="ARBA00004123"/>
    </source>
</evidence>
<dbReference type="EMBL" id="VUJU01010785">
    <property type="protein sequence ID" value="KAF0713024.1"/>
    <property type="molecule type" value="Genomic_DNA"/>
</dbReference>
<evidence type="ECO:0000256" key="5">
    <source>
        <dbReference type="ARBA" id="ARBA00015519"/>
    </source>
</evidence>
<name>A0A6G0VY71_APHCR</name>
<dbReference type="GO" id="GO:0016787">
    <property type="term" value="F:hydrolase activity"/>
    <property type="evidence" value="ECO:0007669"/>
    <property type="project" value="UniProtKB-KW"/>
</dbReference>
<evidence type="ECO:0000256" key="9">
    <source>
        <dbReference type="ARBA" id="ARBA00022801"/>
    </source>
</evidence>
<dbReference type="GO" id="GO:0046872">
    <property type="term" value="F:metal ion binding"/>
    <property type="evidence" value="ECO:0007669"/>
    <property type="project" value="UniProtKB-KW"/>
</dbReference>
<comment type="function">
    <text evidence="12">Transposase-derived protein that may have nuclease activity. Does not have transposase activity.</text>
</comment>
<feature type="non-terminal residue" evidence="14">
    <location>
        <position position="309"/>
    </location>
</feature>
<dbReference type="PANTHER" id="PTHR22930:SF289">
    <property type="entry name" value="DDE TNP4 DOMAIN-CONTAINING PROTEIN-RELATED"/>
    <property type="match status" value="1"/>
</dbReference>
<sequence>MSVYSTSSNSDSSDEEYVLEVVLNLPRPRRYRDRINPLEQYDEYDFQNRFRLNKNTLMMLLNTIGNDLKRSTNRSFAITPEIQLLIALRYYATGAFQFVLGDHINVHKSTVCRVIKRISKRIASLRPLFIKMPENQIEKQEVQIGFYEMYNFPRVIGAIDCTHIRIQSPKSDIGEQFRNRKGYFSFNIQAVCNSKMEITNIVARWPGSVHDSTIFDNSLLRAQFENNEFEGCFLLGDGGYPCRNYLMTPLLNPTTNAELRYQKSQIGTRNIIERVFGVLKRRFPVLSIGIRTQPKTALTTVVATAVLYN</sequence>
<evidence type="ECO:0000256" key="3">
    <source>
        <dbReference type="ARBA" id="ARBA00004496"/>
    </source>
</evidence>
<proteinExistence type="inferred from homology"/>
<comment type="caution">
    <text evidence="14">The sequence shown here is derived from an EMBL/GenBank/DDBJ whole genome shotgun (WGS) entry which is preliminary data.</text>
</comment>
<evidence type="ECO:0000256" key="4">
    <source>
        <dbReference type="ARBA" id="ARBA00006958"/>
    </source>
</evidence>
<dbReference type="OrthoDB" id="6585180at2759"/>
<accession>A0A6G0VY71</accession>
<evidence type="ECO:0000256" key="7">
    <source>
        <dbReference type="ARBA" id="ARBA00022722"/>
    </source>
</evidence>
<evidence type="ECO:0000256" key="6">
    <source>
        <dbReference type="ARBA" id="ARBA00022490"/>
    </source>
</evidence>
<organism evidence="14 15">
    <name type="scientific">Aphis craccivora</name>
    <name type="common">Cowpea aphid</name>
    <dbReference type="NCBI Taxonomy" id="307492"/>
    <lineage>
        <taxon>Eukaryota</taxon>
        <taxon>Metazoa</taxon>
        <taxon>Ecdysozoa</taxon>
        <taxon>Arthropoda</taxon>
        <taxon>Hexapoda</taxon>
        <taxon>Insecta</taxon>
        <taxon>Pterygota</taxon>
        <taxon>Neoptera</taxon>
        <taxon>Paraneoptera</taxon>
        <taxon>Hemiptera</taxon>
        <taxon>Sternorrhyncha</taxon>
        <taxon>Aphidomorpha</taxon>
        <taxon>Aphidoidea</taxon>
        <taxon>Aphididae</taxon>
        <taxon>Aphidini</taxon>
        <taxon>Aphis</taxon>
        <taxon>Aphis</taxon>
    </lineage>
</organism>
<dbReference type="Pfam" id="PF13359">
    <property type="entry name" value="DDE_Tnp_4"/>
    <property type="match status" value="1"/>
</dbReference>
<dbReference type="GO" id="GO:0005737">
    <property type="term" value="C:cytoplasm"/>
    <property type="evidence" value="ECO:0007669"/>
    <property type="project" value="UniProtKB-SubCell"/>
</dbReference>
<evidence type="ECO:0000259" key="13">
    <source>
        <dbReference type="Pfam" id="PF13359"/>
    </source>
</evidence>
<dbReference type="Proteomes" id="UP000478052">
    <property type="component" value="Unassembled WGS sequence"/>
</dbReference>
<dbReference type="AlphaFoldDB" id="A0A6G0VY71"/>
<gene>
    <name evidence="14" type="ORF">FWK35_00033629</name>
</gene>
<reference evidence="14 15" key="1">
    <citation type="submission" date="2019-08" db="EMBL/GenBank/DDBJ databases">
        <title>Whole genome of Aphis craccivora.</title>
        <authorList>
            <person name="Voronova N.V."/>
            <person name="Shulinski R.S."/>
            <person name="Bandarenka Y.V."/>
            <person name="Zhorov D.G."/>
            <person name="Warner D."/>
        </authorList>
    </citation>
    <scope>NUCLEOTIDE SEQUENCE [LARGE SCALE GENOMIC DNA]</scope>
    <source>
        <strain evidence="14">180601</strain>
        <tissue evidence="14">Whole Body</tissue>
    </source>
</reference>
<keyword evidence="7" id="KW-0540">Nuclease</keyword>
<comment type="subcellular location">
    <subcellularLocation>
        <location evidence="3">Cytoplasm</location>
    </subcellularLocation>
    <subcellularLocation>
        <location evidence="2">Nucleus</location>
    </subcellularLocation>
</comment>
<keyword evidence="10" id="KW-0539">Nucleus</keyword>
<dbReference type="PANTHER" id="PTHR22930">
    <property type="match status" value="1"/>
</dbReference>